<reference evidence="2" key="1">
    <citation type="journal article" date="2019" name="Int. J. Syst. Evol. Microbiol.">
        <title>The Global Catalogue of Microorganisms (GCM) 10K type strain sequencing project: providing services to taxonomists for standard genome sequencing and annotation.</title>
        <authorList>
            <consortium name="The Broad Institute Genomics Platform"/>
            <consortium name="The Broad Institute Genome Sequencing Center for Infectious Disease"/>
            <person name="Wu L."/>
            <person name="Ma J."/>
        </authorList>
    </citation>
    <scope>NUCLEOTIDE SEQUENCE [LARGE SCALE GENOMIC DNA]</scope>
    <source>
        <strain evidence="2">CCM 8939</strain>
    </source>
</reference>
<name>A0ABQ2BKB5_9SPHI</name>
<keyword evidence="2" id="KW-1185">Reference proteome</keyword>
<evidence type="ECO:0000313" key="2">
    <source>
        <dbReference type="Proteomes" id="UP000645390"/>
    </source>
</evidence>
<sequence length="104" mass="12146">MASKSLELQAKNYLYELNNTANEYGFAATDWRFSLANATEKKTITNNYFPFVFVEVMPNDLFDFNEFIKVKYQEAQSDADLKLINKKIMLSPVYFCAYNPERLS</sequence>
<dbReference type="RefSeq" id="WP_188415146.1">
    <property type="nucleotide sequence ID" value="NZ_BMDJ01000007.1"/>
</dbReference>
<comment type="caution">
    <text evidence="1">The sequence shown here is derived from an EMBL/GenBank/DDBJ whole genome shotgun (WGS) entry which is preliminary data.</text>
</comment>
<dbReference type="EMBL" id="BMDJ01000007">
    <property type="protein sequence ID" value="GGI27167.1"/>
    <property type="molecule type" value="Genomic_DNA"/>
</dbReference>
<evidence type="ECO:0000313" key="1">
    <source>
        <dbReference type="EMBL" id="GGI27167.1"/>
    </source>
</evidence>
<organism evidence="1 2">
    <name type="scientific">Pedobacter mendelii</name>
    <dbReference type="NCBI Taxonomy" id="1908240"/>
    <lineage>
        <taxon>Bacteria</taxon>
        <taxon>Pseudomonadati</taxon>
        <taxon>Bacteroidota</taxon>
        <taxon>Sphingobacteriia</taxon>
        <taxon>Sphingobacteriales</taxon>
        <taxon>Sphingobacteriaceae</taxon>
        <taxon>Pedobacter</taxon>
    </lineage>
</organism>
<protein>
    <submittedName>
        <fullName evidence="1">Uncharacterized protein</fullName>
    </submittedName>
</protein>
<gene>
    <name evidence="1" type="ORF">GCM10008119_26300</name>
</gene>
<accession>A0ABQ2BKB5</accession>
<dbReference type="Proteomes" id="UP000645390">
    <property type="component" value="Unassembled WGS sequence"/>
</dbReference>
<proteinExistence type="predicted"/>